<name>A0A6A6AUU6_9PLEO</name>
<accession>A0A6A6AUU6</accession>
<proteinExistence type="predicted"/>
<dbReference type="AlphaFoldDB" id="A0A6A6AUU6"/>
<evidence type="ECO:0000313" key="1">
    <source>
        <dbReference type="EMBL" id="KAF2134714.1"/>
    </source>
</evidence>
<protein>
    <submittedName>
        <fullName evidence="1">Uncharacterized protein</fullName>
    </submittedName>
</protein>
<reference evidence="1" key="1">
    <citation type="journal article" date="2020" name="Stud. Mycol.">
        <title>101 Dothideomycetes genomes: a test case for predicting lifestyles and emergence of pathogens.</title>
        <authorList>
            <person name="Haridas S."/>
            <person name="Albert R."/>
            <person name="Binder M."/>
            <person name="Bloem J."/>
            <person name="Labutti K."/>
            <person name="Salamov A."/>
            <person name="Andreopoulos B."/>
            <person name="Baker S."/>
            <person name="Barry K."/>
            <person name="Bills G."/>
            <person name="Bluhm B."/>
            <person name="Cannon C."/>
            <person name="Castanera R."/>
            <person name="Culley D."/>
            <person name="Daum C."/>
            <person name="Ezra D."/>
            <person name="Gonzalez J."/>
            <person name="Henrissat B."/>
            <person name="Kuo A."/>
            <person name="Liang C."/>
            <person name="Lipzen A."/>
            <person name="Lutzoni F."/>
            <person name="Magnuson J."/>
            <person name="Mondo S."/>
            <person name="Nolan M."/>
            <person name="Ohm R."/>
            <person name="Pangilinan J."/>
            <person name="Park H.-J."/>
            <person name="Ramirez L."/>
            <person name="Alfaro M."/>
            <person name="Sun H."/>
            <person name="Tritt A."/>
            <person name="Yoshinaga Y."/>
            <person name="Zwiers L.-H."/>
            <person name="Turgeon B."/>
            <person name="Goodwin S."/>
            <person name="Spatafora J."/>
            <person name="Crous P."/>
            <person name="Grigoriev I."/>
        </authorList>
    </citation>
    <scope>NUCLEOTIDE SEQUENCE</scope>
    <source>
        <strain evidence="1">CBS 119687</strain>
    </source>
</reference>
<dbReference type="EMBL" id="ML977497">
    <property type="protein sequence ID" value="KAF2134714.1"/>
    <property type="molecule type" value="Genomic_DNA"/>
</dbReference>
<dbReference type="Proteomes" id="UP000799771">
    <property type="component" value="Unassembled WGS sequence"/>
</dbReference>
<evidence type="ECO:0000313" key="2">
    <source>
        <dbReference type="Proteomes" id="UP000799771"/>
    </source>
</evidence>
<organism evidence="1 2">
    <name type="scientific">Dothidotthia symphoricarpi CBS 119687</name>
    <dbReference type="NCBI Taxonomy" id="1392245"/>
    <lineage>
        <taxon>Eukaryota</taxon>
        <taxon>Fungi</taxon>
        <taxon>Dikarya</taxon>
        <taxon>Ascomycota</taxon>
        <taxon>Pezizomycotina</taxon>
        <taxon>Dothideomycetes</taxon>
        <taxon>Pleosporomycetidae</taxon>
        <taxon>Pleosporales</taxon>
        <taxon>Dothidotthiaceae</taxon>
        <taxon>Dothidotthia</taxon>
    </lineage>
</organism>
<dbReference type="GeneID" id="54413851"/>
<keyword evidence="2" id="KW-1185">Reference proteome</keyword>
<sequence length="158" mass="17535">MPRDSGCRRDGQARMPPLQLCRFAQHRRSVRAGGQAIESCLGNSGQVSRKLGTALVAFVEHAKYFSGYDQGSRVTNNADLEGNEQQRKKGVGKEKGRQLSCCDAQWPLLRLHSSGHCCVCFIFHAKDPDNIPKLRVRGGLVLMANHYPAISKRGFIVR</sequence>
<gene>
    <name evidence="1" type="ORF">P153DRAFT_8124</name>
</gene>
<dbReference type="RefSeq" id="XP_033529101.1">
    <property type="nucleotide sequence ID" value="XM_033673419.1"/>
</dbReference>